<protein>
    <submittedName>
        <fullName evidence="1">Uncharacterized protein</fullName>
    </submittedName>
</protein>
<organism evidence="1 2">
    <name type="scientific">Hyalomma asiaticum</name>
    <name type="common">Tick</name>
    <dbReference type="NCBI Taxonomy" id="266040"/>
    <lineage>
        <taxon>Eukaryota</taxon>
        <taxon>Metazoa</taxon>
        <taxon>Ecdysozoa</taxon>
        <taxon>Arthropoda</taxon>
        <taxon>Chelicerata</taxon>
        <taxon>Arachnida</taxon>
        <taxon>Acari</taxon>
        <taxon>Parasitiformes</taxon>
        <taxon>Ixodida</taxon>
        <taxon>Ixodoidea</taxon>
        <taxon>Ixodidae</taxon>
        <taxon>Hyalomminae</taxon>
        <taxon>Hyalomma</taxon>
    </lineage>
</organism>
<evidence type="ECO:0000313" key="2">
    <source>
        <dbReference type="Proteomes" id="UP000821845"/>
    </source>
</evidence>
<comment type="caution">
    <text evidence="1">The sequence shown here is derived from an EMBL/GenBank/DDBJ whole genome shotgun (WGS) entry which is preliminary data.</text>
</comment>
<reference evidence="1" key="1">
    <citation type="submission" date="2020-05" db="EMBL/GenBank/DDBJ databases">
        <title>Large-scale comparative analyses of tick genomes elucidate their genetic diversity and vector capacities.</title>
        <authorList>
            <person name="Jia N."/>
            <person name="Wang J."/>
            <person name="Shi W."/>
            <person name="Du L."/>
            <person name="Sun Y."/>
            <person name="Zhan W."/>
            <person name="Jiang J."/>
            <person name="Wang Q."/>
            <person name="Zhang B."/>
            <person name="Ji P."/>
            <person name="Sakyi L.B."/>
            <person name="Cui X."/>
            <person name="Yuan T."/>
            <person name="Jiang B."/>
            <person name="Yang W."/>
            <person name="Lam T.T.-Y."/>
            <person name="Chang Q."/>
            <person name="Ding S."/>
            <person name="Wang X."/>
            <person name="Zhu J."/>
            <person name="Ruan X."/>
            <person name="Zhao L."/>
            <person name="Wei J."/>
            <person name="Que T."/>
            <person name="Du C."/>
            <person name="Cheng J."/>
            <person name="Dai P."/>
            <person name="Han X."/>
            <person name="Huang E."/>
            <person name="Gao Y."/>
            <person name="Liu J."/>
            <person name="Shao H."/>
            <person name="Ye R."/>
            <person name="Li L."/>
            <person name="Wei W."/>
            <person name="Wang X."/>
            <person name="Wang C."/>
            <person name="Yang T."/>
            <person name="Huo Q."/>
            <person name="Li W."/>
            <person name="Guo W."/>
            <person name="Chen H."/>
            <person name="Zhou L."/>
            <person name="Ni X."/>
            <person name="Tian J."/>
            <person name="Zhou Y."/>
            <person name="Sheng Y."/>
            <person name="Liu T."/>
            <person name="Pan Y."/>
            <person name="Xia L."/>
            <person name="Li J."/>
            <person name="Zhao F."/>
            <person name="Cao W."/>
        </authorList>
    </citation>
    <scope>NUCLEOTIDE SEQUENCE</scope>
    <source>
        <strain evidence="1">Hyas-2018</strain>
    </source>
</reference>
<gene>
    <name evidence="1" type="ORF">HPB50_013093</name>
</gene>
<sequence>MLQVGGKPPRTFKYIDWDHFRKIRKERGGDSPENFQEWLDRVKRDVEEATKLIDTELEAKESLLARWRTQKLNCRLRKRLAELNKAIIAHCQVLERQQWHELCNIVDGQMRIGAKYNMLKHLFHENKTKINQNRLALGTVPYMPLFNRTLMRTEHCLRVITLFVSSSSGSRDPRHS</sequence>
<dbReference type="EMBL" id="CM023483">
    <property type="protein sequence ID" value="KAH6936081.1"/>
    <property type="molecule type" value="Genomic_DNA"/>
</dbReference>
<evidence type="ECO:0000313" key="1">
    <source>
        <dbReference type="EMBL" id="KAH6936081.1"/>
    </source>
</evidence>
<proteinExistence type="predicted"/>
<name>A0ACB7SQ59_HYAAI</name>
<dbReference type="Proteomes" id="UP000821845">
    <property type="component" value="Chromosome 3"/>
</dbReference>
<keyword evidence="2" id="KW-1185">Reference proteome</keyword>
<accession>A0ACB7SQ59</accession>